<evidence type="ECO:0000256" key="1">
    <source>
        <dbReference type="ARBA" id="ARBA00023015"/>
    </source>
</evidence>
<accession>A0A9D2M3A5</accession>
<reference evidence="5" key="2">
    <citation type="submission" date="2021-04" db="EMBL/GenBank/DDBJ databases">
        <authorList>
            <person name="Gilroy R."/>
        </authorList>
    </citation>
    <scope>NUCLEOTIDE SEQUENCE</scope>
    <source>
        <strain evidence="5">ChiBcec8-14828</strain>
    </source>
</reference>
<dbReference type="EMBL" id="DWYA01000071">
    <property type="protein sequence ID" value="HJB40387.1"/>
    <property type="molecule type" value="Genomic_DNA"/>
</dbReference>
<comment type="caution">
    <text evidence="5">The sequence shown here is derived from an EMBL/GenBank/DDBJ whole genome shotgun (WGS) entry which is preliminary data.</text>
</comment>
<proteinExistence type="predicted"/>
<dbReference type="SUPFAM" id="SSF46785">
    <property type="entry name" value="Winged helix' DNA-binding domain"/>
    <property type="match status" value="1"/>
</dbReference>
<evidence type="ECO:0000313" key="5">
    <source>
        <dbReference type="EMBL" id="HJB40387.1"/>
    </source>
</evidence>
<evidence type="ECO:0000313" key="6">
    <source>
        <dbReference type="Proteomes" id="UP000824209"/>
    </source>
</evidence>
<dbReference type="Proteomes" id="UP000824209">
    <property type="component" value="Unassembled WGS sequence"/>
</dbReference>
<keyword evidence="3" id="KW-0804">Transcription</keyword>
<dbReference type="InterPro" id="IPR023187">
    <property type="entry name" value="Tscrpt_reg_MarR-type_CS"/>
</dbReference>
<dbReference type="InterPro" id="IPR036388">
    <property type="entry name" value="WH-like_DNA-bd_sf"/>
</dbReference>
<reference evidence="5" key="1">
    <citation type="journal article" date="2021" name="PeerJ">
        <title>Extensive microbial diversity within the chicken gut microbiome revealed by metagenomics and culture.</title>
        <authorList>
            <person name="Gilroy R."/>
            <person name="Ravi A."/>
            <person name="Getino M."/>
            <person name="Pursley I."/>
            <person name="Horton D.L."/>
            <person name="Alikhan N.F."/>
            <person name="Baker D."/>
            <person name="Gharbi K."/>
            <person name="Hall N."/>
            <person name="Watson M."/>
            <person name="Adriaenssens E.M."/>
            <person name="Foster-Nyarko E."/>
            <person name="Jarju S."/>
            <person name="Secka A."/>
            <person name="Antonio M."/>
            <person name="Oren A."/>
            <person name="Chaudhuri R.R."/>
            <person name="La Ragione R."/>
            <person name="Hildebrand F."/>
            <person name="Pallen M.J."/>
        </authorList>
    </citation>
    <scope>NUCLEOTIDE SEQUENCE</scope>
    <source>
        <strain evidence="5">ChiBcec8-14828</strain>
    </source>
</reference>
<dbReference type="GO" id="GO:0003677">
    <property type="term" value="F:DNA binding"/>
    <property type="evidence" value="ECO:0007669"/>
    <property type="project" value="UniProtKB-KW"/>
</dbReference>
<keyword evidence="1" id="KW-0805">Transcription regulation</keyword>
<gene>
    <name evidence="5" type="ORF">H9943_08330</name>
</gene>
<evidence type="ECO:0000256" key="3">
    <source>
        <dbReference type="ARBA" id="ARBA00023163"/>
    </source>
</evidence>
<dbReference type="InterPro" id="IPR036390">
    <property type="entry name" value="WH_DNA-bd_sf"/>
</dbReference>
<dbReference type="Pfam" id="PF01047">
    <property type="entry name" value="MarR"/>
    <property type="match status" value="1"/>
</dbReference>
<feature type="domain" description="HTH marR-type" evidence="4">
    <location>
        <begin position="1"/>
        <end position="132"/>
    </location>
</feature>
<dbReference type="InterPro" id="IPR000835">
    <property type="entry name" value="HTH_MarR-typ"/>
</dbReference>
<dbReference type="AlphaFoldDB" id="A0A9D2M3A5"/>
<dbReference type="PRINTS" id="PR00598">
    <property type="entry name" value="HTHMARR"/>
</dbReference>
<dbReference type="PANTHER" id="PTHR42756">
    <property type="entry name" value="TRANSCRIPTIONAL REGULATOR, MARR"/>
    <property type="match status" value="1"/>
</dbReference>
<dbReference type="PANTHER" id="PTHR42756:SF1">
    <property type="entry name" value="TRANSCRIPTIONAL REPRESSOR OF EMRAB OPERON"/>
    <property type="match status" value="1"/>
</dbReference>
<dbReference type="PROSITE" id="PS01117">
    <property type="entry name" value="HTH_MARR_1"/>
    <property type="match status" value="1"/>
</dbReference>
<name>A0A9D2M3A5_9FIRM</name>
<dbReference type="Gene3D" id="1.10.10.10">
    <property type="entry name" value="Winged helix-like DNA-binding domain superfamily/Winged helix DNA-binding domain"/>
    <property type="match status" value="1"/>
</dbReference>
<dbReference type="PROSITE" id="PS50995">
    <property type="entry name" value="HTH_MARR_2"/>
    <property type="match status" value="1"/>
</dbReference>
<evidence type="ECO:0000259" key="4">
    <source>
        <dbReference type="PROSITE" id="PS50995"/>
    </source>
</evidence>
<keyword evidence="2" id="KW-0238">DNA-binding</keyword>
<evidence type="ECO:0000256" key="2">
    <source>
        <dbReference type="ARBA" id="ARBA00023125"/>
    </source>
</evidence>
<dbReference type="SMART" id="SM00347">
    <property type="entry name" value="HTH_MARR"/>
    <property type="match status" value="1"/>
</dbReference>
<organism evidence="5 6">
    <name type="scientific">Candidatus Ruthenibacterium avium</name>
    <dbReference type="NCBI Taxonomy" id="2838751"/>
    <lineage>
        <taxon>Bacteria</taxon>
        <taxon>Bacillati</taxon>
        <taxon>Bacillota</taxon>
        <taxon>Clostridia</taxon>
        <taxon>Eubacteriales</taxon>
        <taxon>Oscillospiraceae</taxon>
        <taxon>Ruthenibacterium</taxon>
    </lineage>
</organism>
<dbReference type="GO" id="GO:0003700">
    <property type="term" value="F:DNA-binding transcription factor activity"/>
    <property type="evidence" value="ECO:0007669"/>
    <property type="project" value="InterPro"/>
</dbReference>
<sequence>MEVIKWMSIADRHTKIFLDKHLDEMGLNSSQYMYILRVCRQPGITQDCFIRLFYIHPSNVTRAIAALEKEGFLERRSNQGDKRTCRLFPTQKALLVNETIQALCTQWQERLLAGFDEQQKAQFLQMLERTAQNAVDGVMQDRENME</sequence>
<protein>
    <submittedName>
        <fullName evidence="5">MarR family transcriptional regulator</fullName>
    </submittedName>
</protein>